<evidence type="ECO:0000313" key="2">
    <source>
        <dbReference type="Proteomes" id="UP000092382"/>
    </source>
</evidence>
<accession>A0A1B7VI77</accession>
<dbReference type="SUPFAM" id="SSF53448">
    <property type="entry name" value="Nucleotide-diphospho-sugar transferases"/>
    <property type="match status" value="1"/>
</dbReference>
<evidence type="ECO:0000313" key="1">
    <source>
        <dbReference type="EMBL" id="OBQ18365.1"/>
    </source>
</evidence>
<comment type="caution">
    <text evidence="1">The sequence shown here is derived from an EMBL/GenBank/DDBJ whole genome shotgun (WGS) entry which is preliminary data.</text>
</comment>
<reference evidence="1 2" key="1">
    <citation type="submission" date="2015-09" db="EMBL/GenBank/DDBJ databases">
        <title>Whole genome shotgun sequence assembly of Aphanizomenon flos-aquae UKL13.</title>
        <authorList>
            <person name="Driscoll C."/>
        </authorList>
    </citation>
    <scope>NUCLEOTIDE SEQUENCE [LARGE SCALE GENOMIC DNA]</scope>
    <source>
        <strain evidence="1">MDT13</strain>
    </source>
</reference>
<dbReference type="Proteomes" id="UP000092382">
    <property type="component" value="Unassembled WGS sequence"/>
</dbReference>
<name>A0A1B7VI77_APHFL</name>
<dbReference type="PATRIC" id="fig|1710894.3.peg.2888"/>
<dbReference type="InterPro" id="IPR029044">
    <property type="entry name" value="Nucleotide-diphossugar_trans"/>
</dbReference>
<dbReference type="AlphaFoldDB" id="A0A1B7VI77"/>
<dbReference type="EMBL" id="LJOY01000100">
    <property type="protein sequence ID" value="OBQ18365.1"/>
    <property type="molecule type" value="Genomic_DNA"/>
</dbReference>
<gene>
    <name evidence="1" type="ORF">AN481_18370</name>
</gene>
<organism evidence="1 2">
    <name type="scientific">Aphanizomenon flos-aquae LD13</name>
    <dbReference type="NCBI Taxonomy" id="1710894"/>
    <lineage>
        <taxon>Bacteria</taxon>
        <taxon>Bacillati</taxon>
        <taxon>Cyanobacteriota</taxon>
        <taxon>Cyanophyceae</taxon>
        <taxon>Nostocales</taxon>
        <taxon>Aphanizomenonaceae</taxon>
        <taxon>Aphanizomenon</taxon>
    </lineage>
</organism>
<proteinExistence type="predicted"/>
<protein>
    <submittedName>
        <fullName evidence="1">Uncharacterized protein</fullName>
    </submittedName>
</protein>
<sequence length="322" mass="37264">MLTAVCTLFEGDYHYGVGALTNSLYHYGFRGVVWAGYRGELPPWAKSINECEKYQEYVVSEDCVIRFIKLDTNYHLTNYKPDFMLSLWQDFCPDTEALFYFDPDIVIKCRWSYFEEWVSYGVALCEDVISPIHHTHPLRMGWRKFYEPLGIEFTFQTDIYVNGGFIGLTKNTFSFLKDWLQIQNLMSSAIGGLEKSNIGNQLKRNLSHPTEEGIGRNFIFSHTDQDALNIALMSCQYPVSLRGKEGMDIIHGGYTMSHAIGGIKPWRKKMLLSVLQSGVRLRLTDKLYWQFTQMPIQLYSNFHFSLKKIELLLANIVGRYIG</sequence>
<dbReference type="STRING" id="1803587.GCA_001593825_03764"/>